<keyword evidence="2" id="KW-1185">Reference proteome</keyword>
<protein>
    <recommendedName>
        <fullName evidence="3">Gag-pol polyprotein</fullName>
    </recommendedName>
</protein>
<evidence type="ECO:0000313" key="2">
    <source>
        <dbReference type="Proteomes" id="UP001358586"/>
    </source>
</evidence>
<proteinExistence type="predicted"/>
<evidence type="ECO:0008006" key="3">
    <source>
        <dbReference type="Google" id="ProtNLM"/>
    </source>
</evidence>
<dbReference type="Proteomes" id="UP001358586">
    <property type="component" value="Chromosome 9"/>
</dbReference>
<name>A0ABR0NNQ6_GOSAR</name>
<evidence type="ECO:0000313" key="1">
    <source>
        <dbReference type="EMBL" id="KAK5802179.1"/>
    </source>
</evidence>
<organism evidence="1 2">
    <name type="scientific">Gossypium arboreum</name>
    <name type="common">Tree cotton</name>
    <name type="synonym">Gossypium nanking</name>
    <dbReference type="NCBI Taxonomy" id="29729"/>
    <lineage>
        <taxon>Eukaryota</taxon>
        <taxon>Viridiplantae</taxon>
        <taxon>Streptophyta</taxon>
        <taxon>Embryophyta</taxon>
        <taxon>Tracheophyta</taxon>
        <taxon>Spermatophyta</taxon>
        <taxon>Magnoliopsida</taxon>
        <taxon>eudicotyledons</taxon>
        <taxon>Gunneridae</taxon>
        <taxon>Pentapetalae</taxon>
        <taxon>rosids</taxon>
        <taxon>malvids</taxon>
        <taxon>Malvales</taxon>
        <taxon>Malvaceae</taxon>
        <taxon>Malvoideae</taxon>
        <taxon>Gossypium</taxon>
    </lineage>
</organism>
<sequence length="76" mass="9108">MLESDNYPYWKERMKAYIKSINEKAWRFVLTTWQAPTIDTDARKVPKFEIQWTIEEERVANVNSKALYAKFCGIDM</sequence>
<gene>
    <name evidence="1" type="ORF">PVK06_029763</name>
</gene>
<comment type="caution">
    <text evidence="1">The sequence shown here is derived from an EMBL/GenBank/DDBJ whole genome shotgun (WGS) entry which is preliminary data.</text>
</comment>
<accession>A0ABR0NNQ6</accession>
<reference evidence="1 2" key="1">
    <citation type="submission" date="2023-03" db="EMBL/GenBank/DDBJ databases">
        <title>WGS of Gossypium arboreum.</title>
        <authorList>
            <person name="Yu D."/>
        </authorList>
    </citation>
    <scope>NUCLEOTIDE SEQUENCE [LARGE SCALE GENOMIC DNA]</scope>
    <source>
        <tissue evidence="1">Leaf</tissue>
    </source>
</reference>
<dbReference type="EMBL" id="JARKNE010000009">
    <property type="protein sequence ID" value="KAK5802179.1"/>
    <property type="molecule type" value="Genomic_DNA"/>
</dbReference>